<dbReference type="GeneID" id="111107014"/>
<dbReference type="SMART" id="SM00248">
    <property type="entry name" value="ANK"/>
    <property type="match status" value="28"/>
</dbReference>
<dbReference type="InterPro" id="IPR041249">
    <property type="entry name" value="HEPN_DZIP3"/>
</dbReference>
<feature type="repeat" description="ANK" evidence="3">
    <location>
        <begin position="944"/>
        <end position="976"/>
    </location>
</feature>
<dbReference type="Pfam" id="PF00023">
    <property type="entry name" value="Ank"/>
    <property type="match status" value="2"/>
</dbReference>
<evidence type="ECO:0000256" key="3">
    <source>
        <dbReference type="PROSITE-ProRule" id="PRU00023"/>
    </source>
</evidence>
<dbReference type="Pfam" id="PF12796">
    <property type="entry name" value="Ank_2"/>
    <property type="match status" value="6"/>
</dbReference>
<dbReference type="InterPro" id="IPR027417">
    <property type="entry name" value="P-loop_NTPase"/>
</dbReference>
<feature type="repeat" description="ANK" evidence="3">
    <location>
        <begin position="1504"/>
        <end position="1536"/>
    </location>
</feature>
<evidence type="ECO:0000256" key="1">
    <source>
        <dbReference type="ARBA" id="ARBA00022737"/>
    </source>
</evidence>
<feature type="domain" description="DZIP3-like HEPN" evidence="5">
    <location>
        <begin position="56"/>
        <end position="184"/>
    </location>
</feature>
<proteinExistence type="predicted"/>
<feature type="repeat" description="ANK" evidence="3">
    <location>
        <begin position="780"/>
        <end position="812"/>
    </location>
</feature>
<organism evidence="7 8">
    <name type="scientific">Crassostrea virginica</name>
    <name type="common">Eastern oyster</name>
    <dbReference type="NCBI Taxonomy" id="6565"/>
    <lineage>
        <taxon>Eukaryota</taxon>
        <taxon>Metazoa</taxon>
        <taxon>Spiralia</taxon>
        <taxon>Lophotrochozoa</taxon>
        <taxon>Mollusca</taxon>
        <taxon>Bivalvia</taxon>
        <taxon>Autobranchia</taxon>
        <taxon>Pteriomorphia</taxon>
        <taxon>Ostreida</taxon>
        <taxon>Ostreoidea</taxon>
        <taxon>Ostreidae</taxon>
        <taxon>Crassostrea</taxon>
    </lineage>
</organism>
<dbReference type="PANTHER" id="PTHR24188">
    <property type="entry name" value="ANKYRIN REPEAT PROTEIN"/>
    <property type="match status" value="1"/>
</dbReference>
<feature type="repeat" description="ANK" evidence="3">
    <location>
        <begin position="812"/>
        <end position="844"/>
    </location>
</feature>
<evidence type="ECO:0000256" key="4">
    <source>
        <dbReference type="SAM" id="Coils"/>
    </source>
</evidence>
<evidence type="ECO:0000259" key="5">
    <source>
        <dbReference type="Pfam" id="PF18738"/>
    </source>
</evidence>
<feature type="repeat" description="ANK" evidence="3">
    <location>
        <begin position="977"/>
        <end position="1009"/>
    </location>
</feature>
<feature type="repeat" description="ANK" evidence="3">
    <location>
        <begin position="1537"/>
        <end position="1569"/>
    </location>
</feature>
<feature type="repeat" description="ANK" evidence="3">
    <location>
        <begin position="1273"/>
        <end position="1305"/>
    </location>
</feature>
<keyword evidence="2 3" id="KW-0040">ANK repeat</keyword>
<feature type="repeat" description="ANK" evidence="3">
    <location>
        <begin position="1113"/>
        <end position="1140"/>
    </location>
</feature>
<feature type="repeat" description="ANK" evidence="3">
    <location>
        <begin position="1339"/>
        <end position="1371"/>
    </location>
</feature>
<evidence type="ECO:0000256" key="2">
    <source>
        <dbReference type="ARBA" id="ARBA00023043"/>
    </source>
</evidence>
<dbReference type="InterPro" id="IPR036770">
    <property type="entry name" value="Ankyrin_rpt-contain_sf"/>
</dbReference>
<dbReference type="SUPFAM" id="SSF48403">
    <property type="entry name" value="Ankyrin repeat"/>
    <property type="match status" value="3"/>
</dbReference>
<feature type="repeat" description="ANK" evidence="3">
    <location>
        <begin position="1603"/>
        <end position="1631"/>
    </location>
</feature>
<name>A0A8B8B2Z4_CRAVI</name>
<dbReference type="Gene3D" id="3.40.50.300">
    <property type="entry name" value="P-loop containing nucleotide triphosphate hydrolases"/>
    <property type="match status" value="1"/>
</dbReference>
<feature type="repeat" description="ANK" evidence="3">
    <location>
        <begin position="1438"/>
        <end position="1470"/>
    </location>
</feature>
<sequence>MASTSYAATEEMTNINRVSRLLMGPCTDQLRDLLRVYIPPASFPSVIQRERNRLPRLTEPQRKLILPNSGVYSGNYDDMDISLLYILLRNVCRIQIQAHNRGWGNTPDSADKSVSANIERLRLARNQCGHSLGGMCYTEFNQIWSEIKAAVVDLDNALGNVKKYQEIVDFIRNDTMDPVRDQHYRDQLHEQMKEIEKVIEEVNSLKRKNEENDEQVKLKMQKLESSQEGIHERMLVMENGNIPPNIKEQHKIDLDSWQIEDSVFHEIHSFQSILQRVKSQPVTTIIGGPGSGKTITARHLALRLQTDCGFEIVPVLSVSEVIQYGHPKSKQLFVLDDVIGVFGVEYEKLTNLKRYKERIFKILGELSKILFTCRKAVYKESSKYKSFVFKKKYLFDLEDNNYRLSAEDRKQILNNHLNKNAVSLRPNELPNVSSTSGTMMYPLLCKLFCSKSKYRSLGMDFFENPYICIRKEISHLQGHKQIQYASLVLCMLCKNEITESMISKSDSKFMEAKEKVFENCGVIGRNSVIKDALDNMINTFTIRTNDGYSLIHDAVYEVLASHYGNKHQEDMLEYMSSSFVANKFIIKDISDDIGNLHIKIHEKHYRAFAERIVRDLKNLELHDVFMNKALKFPCICSALIDELKKLSYNEIKKLFFEKNPKYDKYHRKHFEVDEMHWDRQDLLIDYGREDNNTRVISWVISYGHKELLQFLFDQVAEHQELIRRVMDLEIPGECGNGYKSDLNEQCRLLTLSCYSGDVDVVKILLKHCDAECINMSLLFGLTSPLAAACGVGHMPVVEELIRHGASIDGQEYSLPPIHAASEAGHVDVVDYLIECGVDCNQSDKYGSTPIHAASEGGHVDVVNYLIKCGVDCNQSDNDGTTPIHAASEGGHVDVVDYLIKCGADCNQSDKCGRTPIHAASQGGNVDVVKYLIKCGVDCNQSDKYGRTPIHAASQGGNVDVVDYLIKCGVDCNQSDKYGSTPIHAASEGGNVDVVNYLIKCGVDCNQSDNDGTTPIHAASEGGHVDVVDYLIKCGADCNQSDKCGRTPIHAASEGGHVDVVDYLIKCGADCNQSDKCGRTPIHAASQGGNVDVVNYLIKCGVDCNQSDKYGRTIHAASQGGNVDVVNYLIKCGVDCNQSDKYGRTPIHAASQGGNVDVVDYLIKCGADCNQSDKCGRTPIHEASLFGHVNVVDVLIKCGADCNQSDKFGRTPIHAASQGGRVDVVDVLIKCGADCNQSDNDGTTPIHAASQGGNVDVVDYLIKCGADCNQSDKCGRTPIHEASLFGHVNVVDVLIKCGADCNQSDKCGRTPIHAASQGGRVDVVDVLIKCGADCNQSDKCGRTPIHAASQGGNVDVVDYLIKCGVDCNQSDNYGRTPIYEASNGGHVDVVDLLIKCGADCNQSDEWSRTPIYTASACGHVDVVDYLIKCGVDCNQSDNYGRTPIYEASNGGHVDVVDLLIKCGADCNQSDEWSRTPIYTASEAGHVDVVDLLIKGGADCNQSDQWGMTPIYEASEAGHVDVVDYLIKCGVDCNQSDNYGRTPIYEASEAGHVGVVDLLIKGGADCNQSDEHGTTPIHVASAYGHVDVVDLLIKGGADCNQSDEWSRTPIHVASAYGHVDVVDLLIKGGAYCN</sequence>
<feature type="repeat" description="ANK" evidence="3">
    <location>
        <begin position="1306"/>
        <end position="1338"/>
    </location>
</feature>
<dbReference type="Pfam" id="PF18738">
    <property type="entry name" value="HEPN_DZIP3"/>
    <property type="match status" value="1"/>
</dbReference>
<feature type="repeat" description="ANK" evidence="3">
    <location>
        <begin position="1207"/>
        <end position="1239"/>
    </location>
</feature>
<feature type="repeat" description="ANK" evidence="3">
    <location>
        <begin position="1570"/>
        <end position="1602"/>
    </location>
</feature>
<dbReference type="Pfam" id="PF20720">
    <property type="entry name" value="nSTAND3"/>
    <property type="match status" value="1"/>
</dbReference>
<feature type="repeat" description="ANK" evidence="3">
    <location>
        <begin position="1043"/>
        <end position="1075"/>
    </location>
</feature>
<feature type="repeat" description="ANK" evidence="3">
    <location>
        <begin position="878"/>
        <end position="910"/>
    </location>
</feature>
<feature type="repeat" description="ANK" evidence="3">
    <location>
        <begin position="1076"/>
        <end position="1108"/>
    </location>
</feature>
<dbReference type="RefSeq" id="XP_022297651.1">
    <property type="nucleotide sequence ID" value="XM_022441943.1"/>
</dbReference>
<feature type="repeat" description="ANK" evidence="3">
    <location>
        <begin position="911"/>
        <end position="943"/>
    </location>
</feature>
<gene>
    <name evidence="8" type="primary">LOC111107014</name>
</gene>
<dbReference type="SUPFAM" id="SSF52540">
    <property type="entry name" value="P-loop containing nucleoside triphosphate hydrolases"/>
    <property type="match status" value="1"/>
</dbReference>
<keyword evidence="4" id="KW-0175">Coiled coil</keyword>
<feature type="repeat" description="ANK" evidence="3">
    <location>
        <begin position="1240"/>
        <end position="1272"/>
    </location>
</feature>
<feature type="coiled-coil region" evidence="4">
    <location>
        <begin position="185"/>
        <end position="215"/>
    </location>
</feature>
<dbReference type="Pfam" id="PF13637">
    <property type="entry name" value="Ank_4"/>
    <property type="match status" value="3"/>
</dbReference>
<dbReference type="PROSITE" id="PS50297">
    <property type="entry name" value="ANK_REP_REGION"/>
    <property type="match status" value="24"/>
</dbReference>
<feature type="repeat" description="ANK" evidence="3">
    <location>
        <begin position="1471"/>
        <end position="1503"/>
    </location>
</feature>
<dbReference type="InterPro" id="IPR049050">
    <property type="entry name" value="nSTAND3"/>
</dbReference>
<dbReference type="PANTHER" id="PTHR24188:SF29">
    <property type="entry name" value="GH09064P"/>
    <property type="match status" value="1"/>
</dbReference>
<evidence type="ECO:0000313" key="8">
    <source>
        <dbReference type="RefSeq" id="XP_022297651.1"/>
    </source>
</evidence>
<accession>A0A8B8B2Z4</accession>
<feature type="repeat" description="ANK" evidence="3">
    <location>
        <begin position="1372"/>
        <end position="1404"/>
    </location>
</feature>
<feature type="repeat" description="ANK" evidence="3">
    <location>
        <begin position="1405"/>
        <end position="1437"/>
    </location>
</feature>
<feature type="repeat" description="ANK" evidence="3">
    <location>
        <begin position="1174"/>
        <end position="1206"/>
    </location>
</feature>
<dbReference type="OrthoDB" id="7464126at2759"/>
<feature type="domain" description="Novel STAND NTPase 3" evidence="6">
    <location>
        <begin position="264"/>
        <end position="418"/>
    </location>
</feature>
<evidence type="ECO:0000259" key="6">
    <source>
        <dbReference type="Pfam" id="PF20720"/>
    </source>
</evidence>
<keyword evidence="1" id="KW-0677">Repeat</keyword>
<keyword evidence="7" id="KW-1185">Reference proteome</keyword>
<dbReference type="Proteomes" id="UP000694844">
    <property type="component" value="Chromosome 8"/>
</dbReference>
<dbReference type="InterPro" id="IPR002110">
    <property type="entry name" value="Ankyrin_rpt"/>
</dbReference>
<protein>
    <submittedName>
        <fullName evidence="8">Serine/threonine-protein phosphatase 6 regulatory ankyrin repeat subunit A-like isoform X3</fullName>
    </submittedName>
</protein>
<feature type="repeat" description="ANK" evidence="3">
    <location>
        <begin position="1010"/>
        <end position="1042"/>
    </location>
</feature>
<dbReference type="PRINTS" id="PR01415">
    <property type="entry name" value="ANKYRIN"/>
</dbReference>
<reference evidence="8" key="1">
    <citation type="submission" date="2025-08" db="UniProtKB">
        <authorList>
            <consortium name="RefSeq"/>
        </authorList>
    </citation>
    <scope>IDENTIFICATION</scope>
    <source>
        <tissue evidence="8">Whole sample</tissue>
    </source>
</reference>
<evidence type="ECO:0000313" key="7">
    <source>
        <dbReference type="Proteomes" id="UP000694844"/>
    </source>
</evidence>
<dbReference type="Gene3D" id="1.25.40.20">
    <property type="entry name" value="Ankyrin repeat-containing domain"/>
    <property type="match status" value="5"/>
</dbReference>
<feature type="repeat" description="ANK" evidence="3">
    <location>
        <begin position="845"/>
        <end position="877"/>
    </location>
</feature>
<dbReference type="PROSITE" id="PS50088">
    <property type="entry name" value="ANK_REPEAT"/>
    <property type="match status" value="26"/>
</dbReference>
<feature type="repeat" description="ANK" evidence="3">
    <location>
        <begin position="1141"/>
        <end position="1173"/>
    </location>
</feature>